<evidence type="ECO:0008006" key="5">
    <source>
        <dbReference type="Google" id="ProtNLM"/>
    </source>
</evidence>
<dbReference type="EnsemblMetazoa" id="SSS_1952s_mrna">
    <property type="protein sequence ID" value="KAF7489626.1"/>
    <property type="gene ID" value="SSS_1952"/>
</dbReference>
<dbReference type="AlphaFoldDB" id="A0A834R3Z1"/>
<dbReference type="PANTHER" id="PTHR15231:SF1">
    <property type="entry name" value="PHOSPHATIDYLINOSITOL N-ACETYLGLUCOSAMINYLTRANSFERASE SUBUNIT H"/>
    <property type="match status" value="1"/>
</dbReference>
<dbReference type="GO" id="GO:0000506">
    <property type="term" value="C:glycosylphosphatidylinositol-N-acetylglucosaminyltransferase (GPI-GnT) complex"/>
    <property type="evidence" value="ECO:0007669"/>
    <property type="project" value="InterPro"/>
</dbReference>
<evidence type="ECO:0000313" key="2">
    <source>
        <dbReference type="EMBL" id="KAF7489626.1"/>
    </source>
</evidence>
<accession>A0A834R3Z1</accession>
<reference evidence="4" key="1">
    <citation type="journal article" date="2020" name="PLoS Negl. Trop. Dis.">
        <title>High-quality nuclear genome for Sarcoptes scabiei-A critical resource for a neglected parasite.</title>
        <authorList>
            <person name="Korhonen P.K."/>
            <person name="Gasser R.B."/>
            <person name="Ma G."/>
            <person name="Wang T."/>
            <person name="Stroehlein A.J."/>
            <person name="Young N.D."/>
            <person name="Ang C.S."/>
            <person name="Fernando D.D."/>
            <person name="Lu H.C."/>
            <person name="Taylor S."/>
            <person name="Reynolds S.L."/>
            <person name="Mofiz E."/>
            <person name="Najaraj S.H."/>
            <person name="Gowda H."/>
            <person name="Madugundu A."/>
            <person name="Renuse S."/>
            <person name="Holt D."/>
            <person name="Pandey A."/>
            <person name="Papenfuss A.T."/>
            <person name="Fischer K."/>
        </authorList>
    </citation>
    <scope>NUCLEOTIDE SEQUENCE [LARGE SCALE GENOMIC DNA]</scope>
</reference>
<dbReference type="InterPro" id="IPR044215">
    <property type="entry name" value="PIG-H"/>
</dbReference>
<evidence type="ECO:0000256" key="1">
    <source>
        <dbReference type="SAM" id="Phobius"/>
    </source>
</evidence>
<keyword evidence="4" id="KW-1185">Reference proteome</keyword>
<reference evidence="2" key="2">
    <citation type="submission" date="2020-01" db="EMBL/GenBank/DDBJ databases">
        <authorList>
            <person name="Korhonen P.K.K."/>
            <person name="Guangxu M.G."/>
            <person name="Wang T.W."/>
            <person name="Stroehlein A.J.S."/>
            <person name="Young N.D."/>
            <person name="Ang C.-S.A."/>
            <person name="Fernando D.W.F."/>
            <person name="Lu H.L."/>
            <person name="Taylor S.T."/>
            <person name="Ehtesham M.E.M."/>
            <person name="Najaraj S.H.N."/>
            <person name="Harsha G.H.G."/>
            <person name="Madugundu A.M."/>
            <person name="Renuse S.R."/>
            <person name="Holt D.H."/>
            <person name="Pandey A.P."/>
            <person name="Papenfuss A.P."/>
            <person name="Gasser R.B.G."/>
            <person name="Fischer K.F."/>
        </authorList>
    </citation>
    <scope>NUCLEOTIDE SEQUENCE</scope>
    <source>
        <strain evidence="2">SSS_KF_BRIS2020</strain>
    </source>
</reference>
<gene>
    <name evidence="2" type="ORF">SSS_1952</name>
</gene>
<name>A0A834R3Z1_SARSC</name>
<evidence type="ECO:0000313" key="3">
    <source>
        <dbReference type="EnsemblMetazoa" id="KAF7489626.1"/>
    </source>
</evidence>
<dbReference type="EMBL" id="WVUK01000064">
    <property type="protein sequence ID" value="KAF7489626.1"/>
    <property type="molecule type" value="Genomic_DNA"/>
</dbReference>
<dbReference type="OrthoDB" id="6256716at2759"/>
<reference evidence="3" key="3">
    <citation type="submission" date="2022-06" db="UniProtKB">
        <authorList>
            <consortium name="EnsemblMetazoa"/>
        </authorList>
    </citation>
    <scope>IDENTIFICATION</scope>
</reference>
<dbReference type="PANTHER" id="PTHR15231">
    <property type="entry name" value="PHOSPHATIDYLINOSITOL N-ACETYLGLUCOSAMINYLTRANSFERASE SUBUNIT H"/>
    <property type="match status" value="1"/>
</dbReference>
<feature type="transmembrane region" description="Helical" evidence="1">
    <location>
        <begin position="45"/>
        <end position="62"/>
    </location>
</feature>
<dbReference type="GO" id="GO:0006506">
    <property type="term" value="P:GPI anchor biosynthetic process"/>
    <property type="evidence" value="ECO:0007669"/>
    <property type="project" value="InterPro"/>
</dbReference>
<keyword evidence="1" id="KW-0812">Transmembrane</keyword>
<keyword evidence="1" id="KW-0472">Membrane</keyword>
<keyword evidence="1" id="KW-1133">Transmembrane helix</keyword>
<sequence length="202" mass="23948">MIIHTQTFRNHRNEFFRLKIEKISNQNNHFRITLSLDSSRLRCRLPLILASLIIISCGLWLLQFLTSLVWITSTLGICWLIYFTNPLIEESVVLFDNIQGIEYEKQYWIGYFSGREFFKTNNIAINEMITMRKIIFCLVAVPNEFKDFVFASSNQARPIEEEEFGQTKLVPLFIETLPRLDCLKVIYNYIEKIRSKSDNFDR</sequence>
<dbReference type="Proteomes" id="UP000070412">
    <property type="component" value="Unassembled WGS sequence"/>
</dbReference>
<organism evidence="2">
    <name type="scientific">Sarcoptes scabiei</name>
    <name type="common">Itch mite</name>
    <name type="synonym">Acarus scabiei</name>
    <dbReference type="NCBI Taxonomy" id="52283"/>
    <lineage>
        <taxon>Eukaryota</taxon>
        <taxon>Metazoa</taxon>
        <taxon>Ecdysozoa</taxon>
        <taxon>Arthropoda</taxon>
        <taxon>Chelicerata</taxon>
        <taxon>Arachnida</taxon>
        <taxon>Acari</taxon>
        <taxon>Acariformes</taxon>
        <taxon>Sarcoptiformes</taxon>
        <taxon>Astigmata</taxon>
        <taxon>Psoroptidia</taxon>
        <taxon>Sarcoptoidea</taxon>
        <taxon>Sarcoptidae</taxon>
        <taxon>Sarcoptinae</taxon>
        <taxon>Sarcoptes</taxon>
    </lineage>
</organism>
<evidence type="ECO:0000313" key="4">
    <source>
        <dbReference type="Proteomes" id="UP000070412"/>
    </source>
</evidence>
<proteinExistence type="predicted"/>
<protein>
    <recommendedName>
        <fullName evidence="5">GPI-GlcNAc transferase complex PIG-H component conserved domain-containing protein</fullName>
    </recommendedName>
</protein>